<evidence type="ECO:0000313" key="1">
    <source>
        <dbReference type="EMBL" id="TFK35222.1"/>
    </source>
</evidence>
<dbReference type="Proteomes" id="UP000308652">
    <property type="component" value="Unassembled WGS sequence"/>
</dbReference>
<reference evidence="1 2" key="1">
    <citation type="journal article" date="2019" name="Nat. Ecol. Evol.">
        <title>Megaphylogeny resolves global patterns of mushroom evolution.</title>
        <authorList>
            <person name="Varga T."/>
            <person name="Krizsan K."/>
            <person name="Foldi C."/>
            <person name="Dima B."/>
            <person name="Sanchez-Garcia M."/>
            <person name="Sanchez-Ramirez S."/>
            <person name="Szollosi G.J."/>
            <person name="Szarkandi J.G."/>
            <person name="Papp V."/>
            <person name="Albert L."/>
            <person name="Andreopoulos W."/>
            <person name="Angelini C."/>
            <person name="Antonin V."/>
            <person name="Barry K.W."/>
            <person name="Bougher N.L."/>
            <person name="Buchanan P."/>
            <person name="Buyck B."/>
            <person name="Bense V."/>
            <person name="Catcheside P."/>
            <person name="Chovatia M."/>
            <person name="Cooper J."/>
            <person name="Damon W."/>
            <person name="Desjardin D."/>
            <person name="Finy P."/>
            <person name="Geml J."/>
            <person name="Haridas S."/>
            <person name="Hughes K."/>
            <person name="Justo A."/>
            <person name="Karasinski D."/>
            <person name="Kautmanova I."/>
            <person name="Kiss B."/>
            <person name="Kocsube S."/>
            <person name="Kotiranta H."/>
            <person name="LaButti K.M."/>
            <person name="Lechner B.E."/>
            <person name="Liimatainen K."/>
            <person name="Lipzen A."/>
            <person name="Lukacs Z."/>
            <person name="Mihaltcheva S."/>
            <person name="Morgado L.N."/>
            <person name="Niskanen T."/>
            <person name="Noordeloos M.E."/>
            <person name="Ohm R.A."/>
            <person name="Ortiz-Santana B."/>
            <person name="Ovrebo C."/>
            <person name="Racz N."/>
            <person name="Riley R."/>
            <person name="Savchenko A."/>
            <person name="Shiryaev A."/>
            <person name="Soop K."/>
            <person name="Spirin V."/>
            <person name="Szebenyi C."/>
            <person name="Tomsovsky M."/>
            <person name="Tulloss R.E."/>
            <person name="Uehling J."/>
            <person name="Grigoriev I.V."/>
            <person name="Vagvolgyi C."/>
            <person name="Papp T."/>
            <person name="Martin F.M."/>
            <person name="Miettinen O."/>
            <person name="Hibbett D.S."/>
            <person name="Nagy L.G."/>
        </authorList>
    </citation>
    <scope>NUCLEOTIDE SEQUENCE [LARGE SCALE GENOMIC DNA]</scope>
    <source>
        <strain evidence="1 2">CBS 166.37</strain>
    </source>
</reference>
<evidence type="ECO:0000313" key="2">
    <source>
        <dbReference type="Proteomes" id="UP000308652"/>
    </source>
</evidence>
<dbReference type="AlphaFoldDB" id="A0A5C3LR56"/>
<gene>
    <name evidence="1" type="ORF">BDQ12DRAFT_668720</name>
</gene>
<organism evidence="1 2">
    <name type="scientific">Crucibulum laeve</name>
    <dbReference type="NCBI Taxonomy" id="68775"/>
    <lineage>
        <taxon>Eukaryota</taxon>
        <taxon>Fungi</taxon>
        <taxon>Dikarya</taxon>
        <taxon>Basidiomycota</taxon>
        <taxon>Agaricomycotina</taxon>
        <taxon>Agaricomycetes</taxon>
        <taxon>Agaricomycetidae</taxon>
        <taxon>Agaricales</taxon>
        <taxon>Agaricineae</taxon>
        <taxon>Nidulariaceae</taxon>
        <taxon>Crucibulum</taxon>
    </lineage>
</organism>
<accession>A0A5C3LR56</accession>
<dbReference type="EMBL" id="ML213623">
    <property type="protein sequence ID" value="TFK35222.1"/>
    <property type="molecule type" value="Genomic_DNA"/>
</dbReference>
<keyword evidence="2" id="KW-1185">Reference proteome</keyword>
<name>A0A5C3LR56_9AGAR</name>
<protein>
    <submittedName>
        <fullName evidence="1">Uncharacterized protein</fullName>
    </submittedName>
</protein>
<sequence>MVTDVYEECRNNKADISNQGLSGGAVPTSALSPPLITFALQWINAKDADTCTRDCDGHLLERQPAFSRRSLVHIAAPSALRNFYERNADDESESLVGYSPPDVPVPPEPFRSRETVEIWSYHILMFSLRLYAIQIYYASFDHVTKKVQNLRSDIVALDMSSTDFTFRSSVFEDLPHVFQQHLRPGYLQRIPIAI</sequence>
<proteinExistence type="predicted"/>